<evidence type="ECO:0000259" key="7">
    <source>
        <dbReference type="Pfam" id="PF01171"/>
    </source>
</evidence>
<keyword evidence="4" id="KW-0067">ATP-binding</keyword>
<dbReference type="InterPro" id="IPR011063">
    <property type="entry name" value="TilS/TtcA_N"/>
</dbReference>
<evidence type="ECO:0000256" key="6">
    <source>
        <dbReference type="HAMAP-Rule" id="MF_01161"/>
    </source>
</evidence>
<dbReference type="Pfam" id="PF01171">
    <property type="entry name" value="ATP_bind_3"/>
    <property type="match status" value="1"/>
</dbReference>
<dbReference type="EMBL" id="JAGIZB010000002">
    <property type="protein sequence ID" value="MBP0443556.1"/>
    <property type="molecule type" value="Genomic_DNA"/>
</dbReference>
<dbReference type="EC" id="6.3.4.19" evidence="6"/>
<comment type="catalytic activity">
    <reaction evidence="5 6">
        <text>cytidine(34) in tRNA(Ile2) + L-lysine + ATP = lysidine(34) in tRNA(Ile2) + AMP + diphosphate + H(+)</text>
        <dbReference type="Rhea" id="RHEA:43744"/>
        <dbReference type="Rhea" id="RHEA-COMP:10625"/>
        <dbReference type="Rhea" id="RHEA-COMP:10670"/>
        <dbReference type="ChEBI" id="CHEBI:15378"/>
        <dbReference type="ChEBI" id="CHEBI:30616"/>
        <dbReference type="ChEBI" id="CHEBI:32551"/>
        <dbReference type="ChEBI" id="CHEBI:33019"/>
        <dbReference type="ChEBI" id="CHEBI:82748"/>
        <dbReference type="ChEBI" id="CHEBI:83665"/>
        <dbReference type="ChEBI" id="CHEBI:456215"/>
        <dbReference type="EC" id="6.3.4.19"/>
    </reaction>
</comment>
<dbReference type="PANTHER" id="PTHR43033">
    <property type="entry name" value="TRNA(ILE)-LYSIDINE SYNTHASE-RELATED"/>
    <property type="match status" value="1"/>
</dbReference>
<dbReference type="InterPro" id="IPR014729">
    <property type="entry name" value="Rossmann-like_a/b/a_fold"/>
</dbReference>
<dbReference type="CDD" id="cd01992">
    <property type="entry name" value="TilS_N"/>
    <property type="match status" value="1"/>
</dbReference>
<keyword evidence="1 6" id="KW-0436">Ligase</keyword>
<evidence type="ECO:0000313" key="9">
    <source>
        <dbReference type="Proteomes" id="UP000681594"/>
    </source>
</evidence>
<evidence type="ECO:0000256" key="4">
    <source>
        <dbReference type="ARBA" id="ARBA00022840"/>
    </source>
</evidence>
<keyword evidence="2 6" id="KW-0819">tRNA processing</keyword>
<feature type="domain" description="tRNA(Ile)-lysidine/2-thiocytidine synthase N-terminal" evidence="7">
    <location>
        <begin position="13"/>
        <end position="190"/>
    </location>
</feature>
<dbReference type="InterPro" id="IPR012094">
    <property type="entry name" value="tRNA_Ile_lys_synt"/>
</dbReference>
<comment type="function">
    <text evidence="6">Ligates lysine onto the cytidine present at position 34 of the AUA codon-specific tRNA(Ile) that contains the anticodon CAU, in an ATP-dependent manner. Cytidine is converted to lysidine, thus changing the amino acid specificity of the tRNA from methionine to isoleucine.</text>
</comment>
<organism evidence="8 9">
    <name type="scientific">Pararoseomonas baculiformis</name>
    <dbReference type="NCBI Taxonomy" id="2820812"/>
    <lineage>
        <taxon>Bacteria</taxon>
        <taxon>Pseudomonadati</taxon>
        <taxon>Pseudomonadota</taxon>
        <taxon>Alphaproteobacteria</taxon>
        <taxon>Acetobacterales</taxon>
        <taxon>Acetobacteraceae</taxon>
        <taxon>Pararoseomonas</taxon>
    </lineage>
</organism>
<dbReference type="Proteomes" id="UP000681594">
    <property type="component" value="Unassembled WGS sequence"/>
</dbReference>
<evidence type="ECO:0000256" key="3">
    <source>
        <dbReference type="ARBA" id="ARBA00022741"/>
    </source>
</evidence>
<proteinExistence type="inferred from homology"/>
<sequence>MAGLGPFGRAPALAIGVSGGPHSLALAVLAAEWAAGPGGRVLALVADHGLRAGSRAEAEGVVARLASLGIPARLLALRLPAGGGLHERARAARLAALAAAAEEAGAPWLLLGHHRADQAETLVFRALRGSGEAGLAGMAMARPEGGVLVLRPLLGVCPDRIEAFLAARGLVPVRDPSNEDPRFVRARLRRVLGAPGGPEVAALAEAAGAFALRRDRMRHAVAERLAAAACFEDAGWIRPDRAALGTDQVAHAALSALLRSLGGRRHPPPRAAVGAMLGRGGGSLAGVVWRGAVLCREAARCAPPVPACPGALWDGRWRVVAAPQGGWIGALGPGGPRGTLPAIVAAGLPAIRDAEGRILSVPALDGGARLEFCPVSGPIA</sequence>
<keyword evidence="3" id="KW-0547">Nucleotide-binding</keyword>
<protein>
    <recommendedName>
        <fullName evidence="6">tRNA(Ile)-lysidine synthase</fullName>
        <ecNumber evidence="6">6.3.4.19</ecNumber>
    </recommendedName>
    <alternativeName>
        <fullName evidence="6">tRNA(Ile)-2-lysyl-cytidine synthase</fullName>
    </alternativeName>
    <alternativeName>
        <fullName evidence="6">tRNA(Ile)-lysidine synthetase</fullName>
    </alternativeName>
</protein>
<evidence type="ECO:0000256" key="1">
    <source>
        <dbReference type="ARBA" id="ARBA00022598"/>
    </source>
</evidence>
<comment type="similarity">
    <text evidence="6">Belongs to the tRNA(Ile)-lysidine synthase family.</text>
</comment>
<gene>
    <name evidence="6 8" type="primary">tilS</name>
    <name evidence="8" type="ORF">J8J14_02085</name>
</gene>
<accession>A0ABS4A972</accession>
<dbReference type="GO" id="GO:0032267">
    <property type="term" value="F:tRNA(Ile)-lysidine synthase activity"/>
    <property type="evidence" value="ECO:0007669"/>
    <property type="project" value="UniProtKB-EC"/>
</dbReference>
<dbReference type="PANTHER" id="PTHR43033:SF1">
    <property type="entry name" value="TRNA(ILE)-LYSIDINE SYNTHASE-RELATED"/>
    <property type="match status" value="1"/>
</dbReference>
<reference evidence="8 9" key="1">
    <citation type="submission" date="2021-03" db="EMBL/GenBank/DDBJ databases">
        <authorList>
            <person name="So Y."/>
        </authorList>
    </citation>
    <scope>NUCLEOTIDE SEQUENCE [LARGE SCALE GENOMIC DNA]</scope>
    <source>
        <strain evidence="8 9">SSH11</strain>
    </source>
</reference>
<comment type="caution">
    <text evidence="6">Lacks conserved residue(s) required for the propagation of feature annotation.</text>
</comment>
<keyword evidence="9" id="KW-1185">Reference proteome</keyword>
<evidence type="ECO:0000313" key="8">
    <source>
        <dbReference type="EMBL" id="MBP0443556.1"/>
    </source>
</evidence>
<comment type="subcellular location">
    <subcellularLocation>
        <location evidence="6">Cytoplasm</location>
    </subcellularLocation>
</comment>
<dbReference type="InterPro" id="IPR012795">
    <property type="entry name" value="tRNA_Ile_lys_synt_N"/>
</dbReference>
<dbReference type="RefSeq" id="WP_209377789.1">
    <property type="nucleotide sequence ID" value="NZ_JAGIZB010000002.1"/>
</dbReference>
<evidence type="ECO:0000256" key="5">
    <source>
        <dbReference type="ARBA" id="ARBA00048539"/>
    </source>
</evidence>
<comment type="caution">
    <text evidence="8">The sequence shown here is derived from an EMBL/GenBank/DDBJ whole genome shotgun (WGS) entry which is preliminary data.</text>
</comment>
<name>A0ABS4A972_9PROT</name>
<evidence type="ECO:0000256" key="2">
    <source>
        <dbReference type="ARBA" id="ARBA00022694"/>
    </source>
</evidence>
<keyword evidence="6" id="KW-0963">Cytoplasm</keyword>
<dbReference type="Gene3D" id="3.40.50.620">
    <property type="entry name" value="HUPs"/>
    <property type="match status" value="1"/>
</dbReference>
<dbReference type="HAMAP" id="MF_01161">
    <property type="entry name" value="tRNA_Ile_lys_synt"/>
    <property type="match status" value="1"/>
</dbReference>
<dbReference type="NCBIfam" id="TIGR02432">
    <property type="entry name" value="lysidine_TilS_N"/>
    <property type="match status" value="1"/>
</dbReference>
<dbReference type="SUPFAM" id="SSF52402">
    <property type="entry name" value="Adenine nucleotide alpha hydrolases-like"/>
    <property type="match status" value="1"/>
</dbReference>